<dbReference type="AlphaFoldDB" id="A0A369KPP2"/>
<protein>
    <submittedName>
        <fullName evidence="1">Uncharacterized protein</fullName>
    </submittedName>
</protein>
<dbReference type="Proteomes" id="UP000253934">
    <property type="component" value="Unassembled WGS sequence"/>
</dbReference>
<sequence length="106" mass="12186">MIDAKNVKTIPESIKEKILELKALEMKLGHLPPENITVADLYKRIEEQSSEQMEKQTEILFAEICEAFIEHNYNESEIVTEINSIVCYVGGPRYCNEQEVREALGK</sequence>
<name>A0A369KPP2_9BACT</name>
<dbReference type="RefSeq" id="WP_338637084.1">
    <property type="nucleotide sequence ID" value="NZ_CP146516.1"/>
</dbReference>
<evidence type="ECO:0000313" key="2">
    <source>
        <dbReference type="Proteomes" id="UP000253934"/>
    </source>
</evidence>
<keyword evidence="2" id="KW-1185">Reference proteome</keyword>
<proteinExistence type="predicted"/>
<comment type="caution">
    <text evidence="1">The sequence shown here is derived from an EMBL/GenBank/DDBJ whole genome shotgun (WGS) entry which is preliminary data.</text>
</comment>
<evidence type="ECO:0000313" key="1">
    <source>
        <dbReference type="EMBL" id="RDB36571.1"/>
    </source>
</evidence>
<dbReference type="EMBL" id="QOVW01000059">
    <property type="protein sequence ID" value="RDB36571.1"/>
    <property type="molecule type" value="Genomic_DNA"/>
</dbReference>
<organism evidence="1 2">
    <name type="scientific">Spirobacillus cienkowskii</name>
    <dbReference type="NCBI Taxonomy" id="495820"/>
    <lineage>
        <taxon>Bacteria</taxon>
        <taxon>Pseudomonadati</taxon>
        <taxon>Bdellovibrionota</taxon>
        <taxon>Oligoflexia</taxon>
        <taxon>Silvanigrellales</taxon>
        <taxon>Spirobacillus</taxon>
    </lineage>
</organism>
<accession>A0A369KPP2</accession>
<reference evidence="1" key="1">
    <citation type="submission" date="2018-04" db="EMBL/GenBank/DDBJ databases">
        <title>Draft genome sequence of the Candidatus Spirobacillus cienkowskii, a pathogen of freshwater Daphnia species, reconstructed from hemolymph metagenomic reads.</title>
        <authorList>
            <person name="Bresciani L."/>
            <person name="Lemos L.N."/>
            <person name="Wale N."/>
            <person name="Lin J.Y."/>
            <person name="Fernandes G.R."/>
            <person name="Duffy M.A."/>
            <person name="Rodrigues J.M."/>
        </authorList>
    </citation>
    <scope>NUCLEOTIDE SEQUENCE [LARGE SCALE GENOMIC DNA]</scope>
    <source>
        <strain evidence="1">Binning01</strain>
    </source>
</reference>
<gene>
    <name evidence="1" type="ORF">DCC88_04645</name>
</gene>